<reference evidence="2" key="1">
    <citation type="journal article" date="2016" name="Nat. Genet.">
        <title>A high-quality carrot genome assembly provides new insights into carotenoid accumulation and asterid genome evolution.</title>
        <authorList>
            <person name="Iorizzo M."/>
            <person name="Ellison S."/>
            <person name="Senalik D."/>
            <person name="Zeng P."/>
            <person name="Satapoomin P."/>
            <person name="Huang J."/>
            <person name="Bowman M."/>
            <person name="Iovene M."/>
            <person name="Sanseverino W."/>
            <person name="Cavagnaro P."/>
            <person name="Yildiz M."/>
            <person name="Macko-Podgorni A."/>
            <person name="Moranska E."/>
            <person name="Grzebelus E."/>
            <person name="Grzebelus D."/>
            <person name="Ashrafi H."/>
            <person name="Zheng Z."/>
            <person name="Cheng S."/>
            <person name="Spooner D."/>
            <person name="Van Deynze A."/>
            <person name="Simon P."/>
        </authorList>
    </citation>
    <scope>NUCLEOTIDE SEQUENCE [LARGE SCALE GENOMIC DNA]</scope>
    <source>
        <tissue evidence="2">Leaf</tissue>
    </source>
</reference>
<dbReference type="EMBL" id="CP093349">
    <property type="protein sequence ID" value="WOH09577.1"/>
    <property type="molecule type" value="Genomic_DNA"/>
</dbReference>
<protein>
    <submittedName>
        <fullName evidence="2">Uncharacterized protein</fullName>
    </submittedName>
</protein>
<dbReference type="Proteomes" id="UP000077755">
    <property type="component" value="Chromosome 7"/>
</dbReference>
<dbReference type="EMBL" id="LNRQ01000007">
    <property type="protein sequence ID" value="KZM88210.1"/>
    <property type="molecule type" value="Genomic_DNA"/>
</dbReference>
<evidence type="ECO:0000256" key="1">
    <source>
        <dbReference type="SAM" id="MobiDB-lite"/>
    </source>
</evidence>
<dbReference type="OMA" id="FDKKKQW"/>
<reference evidence="3" key="2">
    <citation type="submission" date="2022-03" db="EMBL/GenBank/DDBJ databases">
        <title>Draft title - Genomic analysis of global carrot germplasm unveils the trajectory of domestication and the origin of high carotenoid orange carrot.</title>
        <authorList>
            <person name="Iorizzo M."/>
            <person name="Ellison S."/>
            <person name="Senalik D."/>
            <person name="Macko-Podgorni A."/>
            <person name="Grzebelus D."/>
            <person name="Bostan H."/>
            <person name="Rolling W."/>
            <person name="Curaba J."/>
            <person name="Simon P."/>
        </authorList>
    </citation>
    <scope>NUCLEOTIDE SEQUENCE</scope>
    <source>
        <tissue evidence="3">Leaf</tissue>
    </source>
</reference>
<accession>A0A161ZPA7</accession>
<dbReference type="KEGG" id="dcr:108196372"/>
<dbReference type="GO" id="GO:0005886">
    <property type="term" value="C:plasma membrane"/>
    <property type="evidence" value="ECO:0007669"/>
    <property type="project" value="EnsemblPlants"/>
</dbReference>
<dbReference type="PANTHER" id="PTHR46087:SF11">
    <property type="entry name" value="PROTEIN SEMI-ROLLED LEAF 2"/>
    <property type="match status" value="1"/>
</dbReference>
<dbReference type="STRING" id="79200.A0A161ZPA7"/>
<feature type="region of interest" description="Disordered" evidence="1">
    <location>
        <begin position="552"/>
        <end position="579"/>
    </location>
</feature>
<dbReference type="InterPro" id="IPR049152">
    <property type="entry name" value="EFR3-like_ARM"/>
</dbReference>
<sequence>MGFMSQKIFPACGNMCVCCPALRSRSRQPVKRYKKLLAEIFPKSPDASPNDRKILKLCEYAAKNPFRIPKIAKYLEERCCKELRSEHIKYVKIVSEVYNKLLSICKEQMAYFAVNLLNLVIELLDNSKRNMVQMIGCQTLTRFIYSQVDGTYTHNIESLVPKVCLLAHQTSEEHQNRCLQASSLQCISSMVWYMAEFSHIFVEFDKIVKAILDNYETDRSSEGDVARREANHNWVNEVVRCEGQGGAGAGNEINASCVIIRPRPEKRDPCLLTREEVETPKVWVQICLQRMVELAKESTTMRLILDPMFVYFDMGQHWVGRHGLALMVLSDMSYYMEYPGHQQFLLTAVVRHLDHKNVSHDPKIKSDIIQTATALARQIRSSVVLSDIGFVNDLCRHMRKSLQASVDSVGEQELNLNIILQNSIEDCLLETARGIADVRPLFDMMAISLESLPITRVYARATIRSLMVVADMISLATSKSQQVFPEALLVQLLKAMLHADLEVRVGAHHIFSVLLIPKSNHHGYDNSTRTRRWRSSTESASASASISSLLEKLRREKDGNKGEKDGNKVEKQGSNAQDCLKERDNAEEDWKQGWARKNSPNLHTLSTIIDRTAGSNSSAEAEPPVVTLNEDQITQLLSAFFLQANLSDNLPSDIEAIAHSFCLTLLSSRLKSSSGNLVVRFFQLPLSLRKLSLDPDHGIFSSVYQRSLLILSTAMLQLAAKLYQIPHVNDLLKSSLRYDVDPYVGISNDFQVFVKPLVNVGEYGSSGDNQGASFLLSELRKNIFESENIMLDILSQSLSKITKMEANDLVQQLSEGFVPDDTFMFGPQSMIDMDHVQAFARSKGSLSFDGDFPSDSSGDDDVTSESSVADFTNFIPKLPASPSMSHIISIGQLLESALEVAGQVAGTTVSTSPLPFSAMASQCQTLGTDTRKKLTNWLSSENHQQMKSISPITTIPVDEQSSFSKIMGEDEPVGGALLTMESRLALRLPPASPFDNFLRAARQH</sequence>
<dbReference type="PANTHER" id="PTHR46087">
    <property type="entry name" value="PUTATIVE, EXPRESSED-RELATED"/>
    <property type="match status" value="1"/>
</dbReference>
<name>A0A161ZPA7_DAUCS</name>
<gene>
    <name evidence="2" type="ORF">DCAR_025285</name>
    <name evidence="3" type="ORF">DCAR_0729034</name>
</gene>
<dbReference type="InterPro" id="IPR016024">
    <property type="entry name" value="ARM-type_fold"/>
</dbReference>
<dbReference type="InterPro" id="IPR055296">
    <property type="entry name" value="SRL2-like"/>
</dbReference>
<proteinExistence type="predicted"/>
<dbReference type="Gramene" id="KZM88210">
    <property type="protein sequence ID" value="KZM88210"/>
    <property type="gene ID" value="DCAR_025285"/>
</dbReference>
<dbReference type="GO" id="GO:0009555">
    <property type="term" value="P:pollen development"/>
    <property type="evidence" value="ECO:0007669"/>
    <property type="project" value="EnsemblPlants"/>
</dbReference>
<dbReference type="SUPFAM" id="SSF48371">
    <property type="entry name" value="ARM repeat"/>
    <property type="match status" value="1"/>
</dbReference>
<evidence type="ECO:0000313" key="4">
    <source>
        <dbReference type="Proteomes" id="UP000077755"/>
    </source>
</evidence>
<evidence type="ECO:0000313" key="3">
    <source>
        <dbReference type="EMBL" id="WOH09577.1"/>
    </source>
</evidence>
<keyword evidence="4" id="KW-1185">Reference proteome</keyword>
<dbReference type="AlphaFoldDB" id="A0A161ZPA7"/>
<feature type="compositionally biased region" description="Basic and acidic residues" evidence="1">
    <location>
        <begin position="552"/>
        <end position="571"/>
    </location>
</feature>
<dbReference type="Pfam" id="PF21052">
    <property type="entry name" value="EFR3_ARM"/>
    <property type="match status" value="1"/>
</dbReference>
<organism evidence="2">
    <name type="scientific">Daucus carota subsp. sativus</name>
    <name type="common">Carrot</name>
    <dbReference type="NCBI Taxonomy" id="79200"/>
    <lineage>
        <taxon>Eukaryota</taxon>
        <taxon>Viridiplantae</taxon>
        <taxon>Streptophyta</taxon>
        <taxon>Embryophyta</taxon>
        <taxon>Tracheophyta</taxon>
        <taxon>Spermatophyta</taxon>
        <taxon>Magnoliopsida</taxon>
        <taxon>eudicotyledons</taxon>
        <taxon>Gunneridae</taxon>
        <taxon>Pentapetalae</taxon>
        <taxon>asterids</taxon>
        <taxon>campanulids</taxon>
        <taxon>Apiales</taxon>
        <taxon>Apiaceae</taxon>
        <taxon>Apioideae</taxon>
        <taxon>Scandiceae</taxon>
        <taxon>Daucinae</taxon>
        <taxon>Daucus</taxon>
        <taxon>Daucus sect. Daucus</taxon>
    </lineage>
</organism>
<dbReference type="OrthoDB" id="19232at2759"/>
<evidence type="ECO:0000313" key="2">
    <source>
        <dbReference type="EMBL" id="KZM88210.1"/>
    </source>
</evidence>